<sequence>MGVDVIAKLSQKNGADFPIVNDTDVFNGFRVVATFASFASLKASTAGNGAMAFVTGNNSFYQFNGTTWIVAQRNPRPEYAVANSYFQIFVRSGGDDENNDGKSVGSPYATIDRALSDIPLKYTSYFMIDVGAGNFPWINKDYAFENAGLGGTTKTGIDIVGAVSALATQSGVYSGALVSGTVSTVRYTVPSYSATLTAGSHFAGKDINDGVVPFTFRDASCIIPASSTSTSIDIPDTNANFYTGTIIAQSYISAYQTFIIGNAASTSLGSTLSSFNFILPPTVQFIACTFTARDLLITSRVIAGQFTAFGSGSTGRITPPRLRGCTFTRGNGSMLSNVILTRCALSSGLTFGNCDSVSGCFFPGMTVVGTIGLLSTCVFAGNSTAFSALFIGQGDANQGPYNIGTVKQLTTIDFATASVSSFGCIEVTGPGSNLWINGNITVGGNYTTFLTIGGGGRCDWNQQIGLANKTVTGTVVVGIQAVASLGSTGNTLAAGPGSAYVHGAKLAMNGTLTVTSAVKFGQPTQTVAFSALPVNDLAATDCQLIIIN</sequence>
<accession>A0A6J5L233</accession>
<protein>
    <submittedName>
        <fullName evidence="1">Uncharacterized protein</fullName>
    </submittedName>
</protein>
<evidence type="ECO:0000313" key="1">
    <source>
        <dbReference type="EMBL" id="CAB4127317.1"/>
    </source>
</evidence>
<name>A0A6J5L233_9CAUD</name>
<organism evidence="1">
    <name type="scientific">uncultured Caudovirales phage</name>
    <dbReference type="NCBI Taxonomy" id="2100421"/>
    <lineage>
        <taxon>Viruses</taxon>
        <taxon>Duplodnaviria</taxon>
        <taxon>Heunggongvirae</taxon>
        <taxon>Uroviricota</taxon>
        <taxon>Caudoviricetes</taxon>
        <taxon>Peduoviridae</taxon>
        <taxon>Maltschvirus</taxon>
        <taxon>Maltschvirus maltsch</taxon>
    </lineage>
</organism>
<gene>
    <name evidence="1" type="ORF">UFOVP75_136</name>
</gene>
<dbReference type="EMBL" id="LR796209">
    <property type="protein sequence ID" value="CAB4127317.1"/>
    <property type="molecule type" value="Genomic_DNA"/>
</dbReference>
<proteinExistence type="predicted"/>
<reference evidence="1" key="1">
    <citation type="submission" date="2020-04" db="EMBL/GenBank/DDBJ databases">
        <authorList>
            <person name="Chiriac C."/>
            <person name="Salcher M."/>
            <person name="Ghai R."/>
            <person name="Kavagutti S V."/>
        </authorList>
    </citation>
    <scope>NUCLEOTIDE SEQUENCE</scope>
</reference>